<keyword evidence="6" id="KW-0249">Electron transport</keyword>
<dbReference type="Gene3D" id="3.40.50.620">
    <property type="entry name" value="HUPs"/>
    <property type="match status" value="1"/>
</dbReference>
<gene>
    <name evidence="9" type="ORF">AVDCRST_MAG07-1617</name>
</gene>
<dbReference type="EMBL" id="CADCUB010000052">
    <property type="protein sequence ID" value="CAA9318194.1"/>
    <property type="molecule type" value="Genomic_DNA"/>
</dbReference>
<comment type="similarity">
    <text evidence="2">Belongs to the ETF beta-subunit/FixA family.</text>
</comment>
<reference evidence="9" key="1">
    <citation type="submission" date="2020-02" db="EMBL/GenBank/DDBJ databases">
        <authorList>
            <person name="Meier V. D."/>
        </authorList>
    </citation>
    <scope>NUCLEOTIDE SEQUENCE</scope>
    <source>
        <strain evidence="9">AVDCRST_MAG07</strain>
    </source>
</reference>
<dbReference type="InterPro" id="IPR014729">
    <property type="entry name" value="Rossmann-like_a/b/a_fold"/>
</dbReference>
<dbReference type="InterPro" id="IPR012255">
    <property type="entry name" value="ETF_b"/>
</dbReference>
<evidence type="ECO:0000313" key="9">
    <source>
        <dbReference type="EMBL" id="CAA9318194.1"/>
    </source>
</evidence>
<dbReference type="CDD" id="cd01714">
    <property type="entry name" value="ETF_beta"/>
    <property type="match status" value="1"/>
</dbReference>
<sequence length="268" mass="28177">MNIVVLVKQVPDTWAERKLSDSDKTLDRASVDVVMNEIDEYAVEEALRLKEAATASGGEASVTILTMGPERAVETIRKALSMGADKAVHLTDPALAGSDALQTSYALAQVLSTLEYDLVIAGSEATDSRMSIMTALLAERTGQPQLSGARKVTASMEGTAGTVRIERQTENGYDVVEASTPALVSVVEKINEPRYPSFKGIMAAKKKPLTTLSIADAGIDAAQVGLASAPSQVASFATKPPRSAGQVVKDEGDGGVKIVEFLAAQKLV</sequence>
<dbReference type="GO" id="GO:0005829">
    <property type="term" value="C:cytosol"/>
    <property type="evidence" value="ECO:0007669"/>
    <property type="project" value="TreeGrafter"/>
</dbReference>
<evidence type="ECO:0000256" key="4">
    <source>
        <dbReference type="ARBA" id="ARBA00016797"/>
    </source>
</evidence>
<dbReference type="GO" id="GO:0009055">
    <property type="term" value="F:electron transfer activity"/>
    <property type="evidence" value="ECO:0007669"/>
    <property type="project" value="InterPro"/>
</dbReference>
<dbReference type="InterPro" id="IPR014730">
    <property type="entry name" value="ETF_a/b_N"/>
</dbReference>
<dbReference type="SUPFAM" id="SSF52402">
    <property type="entry name" value="Adenine nucleotide alpha hydrolases-like"/>
    <property type="match status" value="1"/>
</dbReference>
<evidence type="ECO:0000256" key="5">
    <source>
        <dbReference type="ARBA" id="ARBA00022448"/>
    </source>
</evidence>
<dbReference type="Pfam" id="PF01012">
    <property type="entry name" value="ETF"/>
    <property type="match status" value="1"/>
</dbReference>
<comment type="cofactor">
    <cofactor evidence="1">
        <name>FAD</name>
        <dbReference type="ChEBI" id="CHEBI:57692"/>
    </cofactor>
</comment>
<evidence type="ECO:0000256" key="6">
    <source>
        <dbReference type="ARBA" id="ARBA00022982"/>
    </source>
</evidence>
<dbReference type="SMART" id="SM00893">
    <property type="entry name" value="ETF"/>
    <property type="match status" value="1"/>
</dbReference>
<keyword evidence="5" id="KW-0813">Transport</keyword>
<organism evidence="9">
    <name type="scientific">uncultured Frankineae bacterium</name>
    <dbReference type="NCBI Taxonomy" id="437475"/>
    <lineage>
        <taxon>Bacteria</taxon>
        <taxon>Bacillati</taxon>
        <taxon>Actinomycetota</taxon>
        <taxon>Actinomycetes</taxon>
        <taxon>Frankiales</taxon>
        <taxon>environmental samples</taxon>
    </lineage>
</organism>
<proteinExistence type="inferred from homology"/>
<evidence type="ECO:0000256" key="1">
    <source>
        <dbReference type="ARBA" id="ARBA00001974"/>
    </source>
</evidence>
<name>A0A6J4KZK4_9ACTN</name>
<evidence type="ECO:0000256" key="7">
    <source>
        <dbReference type="ARBA" id="ARBA00025649"/>
    </source>
</evidence>
<dbReference type="PANTHER" id="PTHR21294:SF8">
    <property type="entry name" value="ELECTRON TRANSFER FLAVOPROTEIN SUBUNIT BETA"/>
    <property type="match status" value="1"/>
</dbReference>
<comment type="function">
    <text evidence="7">The electron transfer flavoprotein serves as a specific electron acceptor for other dehydrogenases. It transfers the electrons to the main respiratory chain via ETF-ubiquinone oxidoreductase (ETF dehydrogenase).</text>
</comment>
<evidence type="ECO:0000259" key="8">
    <source>
        <dbReference type="SMART" id="SM00893"/>
    </source>
</evidence>
<dbReference type="PANTHER" id="PTHR21294">
    <property type="entry name" value="ELECTRON TRANSFER FLAVOPROTEIN BETA-SUBUNIT"/>
    <property type="match status" value="1"/>
</dbReference>
<dbReference type="AlphaFoldDB" id="A0A6J4KZK4"/>
<protein>
    <recommendedName>
        <fullName evidence="4">Electron transfer flavoprotein subunit beta</fullName>
    </recommendedName>
</protein>
<accession>A0A6J4KZK4</accession>
<evidence type="ECO:0000256" key="2">
    <source>
        <dbReference type="ARBA" id="ARBA00007557"/>
    </source>
</evidence>
<dbReference type="InterPro" id="IPR033948">
    <property type="entry name" value="ETF_beta_N"/>
</dbReference>
<feature type="domain" description="Electron transfer flavoprotein alpha/beta-subunit N-terminal" evidence="8">
    <location>
        <begin position="23"/>
        <end position="221"/>
    </location>
</feature>
<comment type="subunit">
    <text evidence="3">Heterodimer of an alpha and a beta subunit.</text>
</comment>
<evidence type="ECO:0000256" key="3">
    <source>
        <dbReference type="ARBA" id="ARBA00011355"/>
    </source>
</evidence>
<dbReference type="PIRSF" id="PIRSF000090">
    <property type="entry name" value="Beta-ETF"/>
    <property type="match status" value="1"/>
</dbReference>